<dbReference type="InterPro" id="IPR021109">
    <property type="entry name" value="Peptidase_aspartic_dom_sf"/>
</dbReference>
<dbReference type="PANTHER" id="PTHR33067:SF9">
    <property type="entry name" value="RNA-DIRECTED DNA POLYMERASE"/>
    <property type="match status" value="1"/>
</dbReference>
<sequence>MPKKCSDPALFLFRKCNFDAMLDLGASISVMPSSVSRSLRLSVLEPTSIVIQLANISIAHPFGILEDMMVQTILKDGQDKD</sequence>
<feature type="non-terminal residue" evidence="1">
    <location>
        <position position="1"/>
    </location>
</feature>
<dbReference type="PANTHER" id="PTHR33067">
    <property type="entry name" value="RNA-DIRECTED DNA POLYMERASE-RELATED"/>
    <property type="match status" value="1"/>
</dbReference>
<comment type="caution">
    <text evidence="1">The sequence shown here is derived from an EMBL/GenBank/DDBJ whole genome shotgun (WGS) entry which is preliminary data.</text>
</comment>
<gene>
    <name evidence="1" type="ORF">CR513_02325</name>
</gene>
<evidence type="ECO:0000313" key="1">
    <source>
        <dbReference type="EMBL" id="RDY12840.1"/>
    </source>
</evidence>
<evidence type="ECO:0000313" key="2">
    <source>
        <dbReference type="Proteomes" id="UP000257109"/>
    </source>
</evidence>
<dbReference type="EMBL" id="QJKJ01000395">
    <property type="protein sequence ID" value="RDY12840.1"/>
    <property type="molecule type" value="Genomic_DNA"/>
</dbReference>
<accession>A0A371ICW4</accession>
<dbReference type="Gene3D" id="2.40.70.10">
    <property type="entry name" value="Acid Proteases"/>
    <property type="match status" value="1"/>
</dbReference>
<proteinExistence type="predicted"/>
<dbReference type="Proteomes" id="UP000257109">
    <property type="component" value="Unassembled WGS sequence"/>
</dbReference>
<protein>
    <submittedName>
        <fullName evidence="1">Uncharacterized protein</fullName>
    </submittedName>
</protein>
<reference evidence="1" key="1">
    <citation type="submission" date="2018-05" db="EMBL/GenBank/DDBJ databases">
        <title>Draft genome of Mucuna pruriens seed.</title>
        <authorList>
            <person name="Nnadi N.E."/>
            <person name="Vos R."/>
            <person name="Hasami M.H."/>
            <person name="Devisetty U.K."/>
            <person name="Aguiy J.C."/>
        </authorList>
    </citation>
    <scope>NUCLEOTIDE SEQUENCE [LARGE SCALE GENOMIC DNA]</scope>
    <source>
        <strain evidence="1">JCA_2017</strain>
    </source>
</reference>
<dbReference type="AlphaFoldDB" id="A0A371ICW4"/>
<keyword evidence="2" id="KW-1185">Reference proteome</keyword>
<name>A0A371ICW4_MUCPR</name>
<organism evidence="1 2">
    <name type="scientific">Mucuna pruriens</name>
    <name type="common">Velvet bean</name>
    <name type="synonym">Dolichos pruriens</name>
    <dbReference type="NCBI Taxonomy" id="157652"/>
    <lineage>
        <taxon>Eukaryota</taxon>
        <taxon>Viridiplantae</taxon>
        <taxon>Streptophyta</taxon>
        <taxon>Embryophyta</taxon>
        <taxon>Tracheophyta</taxon>
        <taxon>Spermatophyta</taxon>
        <taxon>Magnoliopsida</taxon>
        <taxon>eudicotyledons</taxon>
        <taxon>Gunneridae</taxon>
        <taxon>Pentapetalae</taxon>
        <taxon>rosids</taxon>
        <taxon>fabids</taxon>
        <taxon>Fabales</taxon>
        <taxon>Fabaceae</taxon>
        <taxon>Papilionoideae</taxon>
        <taxon>50 kb inversion clade</taxon>
        <taxon>NPAAA clade</taxon>
        <taxon>indigoferoid/millettioid clade</taxon>
        <taxon>Phaseoleae</taxon>
        <taxon>Mucuna</taxon>
    </lineage>
</organism>